<sequence length="444" mass="48780">MPFQTRNAYYLRISASTVLPVYLYLDEQHLGWMSDQVLQYVLADLRPKILPKLKAEANAYYGSGPAPAGAKKGTVDVHRGDTYHFAYFFRQAEPHSVLIKTRDFVLDTNPPRPPVPPTGTSESQPAKKKPKRRSRNTENKSSGANGSKKRRKVQVAQPADEDAIAAGVDAEGDSSAATSVPPETARRSSRSTKRTTGIYREQDNSDEEDGEADDVDDFRPDDVAEDEDVQERQHRTTETIVIKNEVIEPVVAPVPAEDVEMPSEGEPAPAAPAKKTTSIAIEITDEVEPKPKLSLKLRYQGFSISGRCLILIVEPWPPMRSVSRAPSLAPMVSTTVRPPSIAPPDFVPSGDATRRSKTPLFLPDYGRDSETPGPSRFRTLPPVPLFNDTSPDEDFELNLVDDDSSLMAFSQLLNTAGERAGGAEDDDEFDGAVFFADADEVREL</sequence>
<dbReference type="PANTHER" id="PTHR40635:SF1">
    <property type="match status" value="1"/>
</dbReference>
<evidence type="ECO:0000256" key="1">
    <source>
        <dbReference type="SAM" id="MobiDB-lite"/>
    </source>
</evidence>
<dbReference type="Proteomes" id="UP000298061">
    <property type="component" value="Unassembled WGS sequence"/>
</dbReference>
<dbReference type="OrthoDB" id="5374757at2759"/>
<feature type="region of interest" description="Disordered" evidence="1">
    <location>
        <begin position="105"/>
        <end position="234"/>
    </location>
</feature>
<protein>
    <submittedName>
        <fullName evidence="2">Uncharacterized protein</fullName>
    </submittedName>
</protein>
<dbReference type="PANTHER" id="PTHR40635">
    <property type="match status" value="1"/>
</dbReference>
<accession>A0A4Z0AA38</accession>
<feature type="region of interest" description="Disordered" evidence="1">
    <location>
        <begin position="340"/>
        <end position="384"/>
    </location>
</feature>
<name>A0A4Z0AA38_9AGAM</name>
<comment type="caution">
    <text evidence="2">The sequence shown here is derived from an EMBL/GenBank/DDBJ whole genome shotgun (WGS) entry which is preliminary data.</text>
</comment>
<proteinExistence type="predicted"/>
<evidence type="ECO:0000313" key="3">
    <source>
        <dbReference type="Proteomes" id="UP000298061"/>
    </source>
</evidence>
<evidence type="ECO:0000313" key="2">
    <source>
        <dbReference type="EMBL" id="TFY83942.1"/>
    </source>
</evidence>
<keyword evidence="3" id="KW-1185">Reference proteome</keyword>
<dbReference type="AlphaFoldDB" id="A0A4Z0AA38"/>
<reference evidence="2 3" key="1">
    <citation type="submission" date="2019-02" db="EMBL/GenBank/DDBJ databases">
        <title>Genome sequencing of the rare red list fungi Hericium alpestre (H. flagellum).</title>
        <authorList>
            <person name="Buettner E."/>
            <person name="Kellner H."/>
        </authorList>
    </citation>
    <scope>NUCLEOTIDE SEQUENCE [LARGE SCALE GENOMIC DNA]</scope>
    <source>
        <strain evidence="2 3">DSM 108284</strain>
    </source>
</reference>
<dbReference type="EMBL" id="SFCI01000003">
    <property type="protein sequence ID" value="TFY83942.1"/>
    <property type="molecule type" value="Genomic_DNA"/>
</dbReference>
<feature type="compositionally biased region" description="Acidic residues" evidence="1">
    <location>
        <begin position="204"/>
        <end position="216"/>
    </location>
</feature>
<organism evidence="2 3">
    <name type="scientific">Hericium alpestre</name>
    <dbReference type="NCBI Taxonomy" id="135208"/>
    <lineage>
        <taxon>Eukaryota</taxon>
        <taxon>Fungi</taxon>
        <taxon>Dikarya</taxon>
        <taxon>Basidiomycota</taxon>
        <taxon>Agaricomycotina</taxon>
        <taxon>Agaricomycetes</taxon>
        <taxon>Russulales</taxon>
        <taxon>Hericiaceae</taxon>
        <taxon>Hericium</taxon>
    </lineage>
</organism>
<gene>
    <name evidence="2" type="ORF">EWM64_g75</name>
</gene>